<proteinExistence type="predicted"/>
<reference evidence="2 3" key="1">
    <citation type="submission" date="2021-05" db="EMBL/GenBank/DDBJ databases">
        <title>Kineosporia and Streptomyces sp. nov. two new marine actinobacteria isolated from Coral.</title>
        <authorList>
            <person name="Buangrab K."/>
            <person name="Sutthacheep M."/>
            <person name="Yeemin T."/>
            <person name="Harunari E."/>
            <person name="Igarashi Y."/>
            <person name="Kanchanasin P."/>
            <person name="Tanasupawat S."/>
            <person name="Phongsopitanun W."/>
        </authorList>
    </citation>
    <scope>NUCLEOTIDE SEQUENCE [LARGE SCALE GENOMIC DNA]</scope>
    <source>
        <strain evidence="2 3">J2-2</strain>
    </source>
</reference>
<sequence>MMNSTHGPTGLATGLLAATTYRAVVETPPLSLTVWLLASSVAGALLIDMDHHSSSPARLWGPLTRVPAAALGKLAGGHRAATHDLSKGAPIAFAIVLAAGLMVPQLVAGIVADVRDPGVIWVCQFAARLTGMAVIALIAGLAFVGAAAFIPGRWEGDGVWNFIVSWLTAGAVSFAYPSGLPSSVVLVVGGGVALGVVVGIAGDAMTVSGVPCFGRARHLLPRGFRISTDSRAEVLLVRVPVLLLCWWLGWRLARDGYGFFGLQPAAYF</sequence>
<accession>A0ABS5TN20</accession>
<feature type="transmembrane region" description="Helical" evidence="1">
    <location>
        <begin position="159"/>
        <end position="178"/>
    </location>
</feature>
<feature type="transmembrane region" description="Helical" evidence="1">
    <location>
        <begin position="235"/>
        <end position="253"/>
    </location>
</feature>
<dbReference type="RefSeq" id="WP_214158150.1">
    <property type="nucleotide sequence ID" value="NZ_JAHBAY010000010.1"/>
</dbReference>
<keyword evidence="1" id="KW-0472">Membrane</keyword>
<dbReference type="EMBL" id="JAHBAY010000010">
    <property type="protein sequence ID" value="MBT0771779.1"/>
    <property type="molecule type" value="Genomic_DNA"/>
</dbReference>
<feature type="transmembrane region" description="Helical" evidence="1">
    <location>
        <begin position="184"/>
        <end position="214"/>
    </location>
</feature>
<keyword evidence="2" id="KW-0378">Hydrolase</keyword>
<organism evidence="2 3">
    <name type="scientific">Kineosporia corallincola</name>
    <dbReference type="NCBI Taxonomy" id="2835133"/>
    <lineage>
        <taxon>Bacteria</taxon>
        <taxon>Bacillati</taxon>
        <taxon>Actinomycetota</taxon>
        <taxon>Actinomycetes</taxon>
        <taxon>Kineosporiales</taxon>
        <taxon>Kineosporiaceae</taxon>
        <taxon>Kineosporia</taxon>
    </lineage>
</organism>
<dbReference type="GO" id="GO:0016787">
    <property type="term" value="F:hydrolase activity"/>
    <property type="evidence" value="ECO:0007669"/>
    <property type="project" value="UniProtKB-KW"/>
</dbReference>
<feature type="transmembrane region" description="Helical" evidence="1">
    <location>
        <begin position="132"/>
        <end position="152"/>
    </location>
</feature>
<keyword evidence="1" id="KW-0812">Transmembrane</keyword>
<protein>
    <submittedName>
        <fullName evidence="2">Metal-dependent hydrolase</fullName>
    </submittedName>
</protein>
<comment type="caution">
    <text evidence="2">The sequence shown here is derived from an EMBL/GenBank/DDBJ whole genome shotgun (WGS) entry which is preliminary data.</text>
</comment>
<keyword evidence="1" id="KW-1133">Transmembrane helix</keyword>
<keyword evidence="3" id="KW-1185">Reference proteome</keyword>
<evidence type="ECO:0000313" key="3">
    <source>
        <dbReference type="Proteomes" id="UP001197247"/>
    </source>
</evidence>
<feature type="transmembrane region" description="Helical" evidence="1">
    <location>
        <begin position="91"/>
        <end position="112"/>
    </location>
</feature>
<evidence type="ECO:0000313" key="2">
    <source>
        <dbReference type="EMBL" id="MBT0771779.1"/>
    </source>
</evidence>
<dbReference type="Proteomes" id="UP001197247">
    <property type="component" value="Unassembled WGS sequence"/>
</dbReference>
<name>A0ABS5TN20_9ACTN</name>
<gene>
    <name evidence="2" type="ORF">KIH74_22755</name>
</gene>
<evidence type="ECO:0000256" key="1">
    <source>
        <dbReference type="SAM" id="Phobius"/>
    </source>
</evidence>